<evidence type="ECO:0000256" key="6">
    <source>
        <dbReference type="ARBA" id="ARBA00055283"/>
    </source>
</evidence>
<feature type="domain" description="Rab-GAP TBC" evidence="11">
    <location>
        <begin position="307"/>
        <end position="517"/>
    </location>
</feature>
<dbReference type="PANTHER" id="PTHR22957">
    <property type="entry name" value="TBC1 DOMAIN FAMILY MEMBER GTPASE-ACTIVATING PROTEIN"/>
    <property type="match status" value="1"/>
</dbReference>
<name>A0AAE1B925_9GAST</name>
<dbReference type="InterPro" id="IPR000195">
    <property type="entry name" value="Rab-GAP-TBC_dom"/>
</dbReference>
<evidence type="ECO:0000256" key="4">
    <source>
        <dbReference type="ARBA" id="ARBA00022553"/>
    </source>
</evidence>
<dbReference type="SUPFAM" id="SSF47923">
    <property type="entry name" value="Ypt/Rab-GAP domain of gyp1p"/>
    <property type="match status" value="2"/>
</dbReference>
<dbReference type="Pfam" id="PF12068">
    <property type="entry name" value="PH_RBD"/>
    <property type="match status" value="1"/>
</dbReference>
<evidence type="ECO:0000256" key="10">
    <source>
        <dbReference type="SAM" id="MobiDB-lite"/>
    </source>
</evidence>
<dbReference type="GO" id="GO:0005096">
    <property type="term" value="F:GTPase activator activity"/>
    <property type="evidence" value="ECO:0007669"/>
    <property type="project" value="UniProtKB-KW"/>
</dbReference>
<comment type="caution">
    <text evidence="12">The sequence shown here is derived from an EMBL/GenBank/DDBJ whole genome shotgun (WGS) entry which is preliminary data.</text>
</comment>
<dbReference type="Gene3D" id="1.10.472.80">
    <property type="entry name" value="Ypt/Rab-GAP domain of gyp1p, domain 3"/>
    <property type="match status" value="1"/>
</dbReference>
<evidence type="ECO:0000256" key="1">
    <source>
        <dbReference type="ARBA" id="ARBA00004496"/>
    </source>
</evidence>
<evidence type="ECO:0000256" key="5">
    <source>
        <dbReference type="ARBA" id="ARBA00022990"/>
    </source>
</evidence>
<sequence>MAFQNQVLFAKDSVYVHINVQDTKDKDAHIAGRVFLLNKPEGYFIEWKAEDVLNLETTSEEWDVINYKNDREGDSVSMNAKMDARRKYNISFDILDLKSFKRSAPNHGWAYIIFILKDGTTFPALHFHNGGSKALLKELENFIYIRRSPNDPRLFLVKDHDPEQLSQSINELSLFTDSSGAYVQNFVNDSKHGLSKKFIKSPYTTTLGGFSKVTNFLRDVLMTPENSQNLVRPQSEVAELLQDDIPGMEISQLDEPGFEMITKTKLPPRPTVKRGDPLASPQWNSFFDAEGRISKVDELKDIIFRGGVDPALRSEVWKFLLGFYDWDSCSKKRTDQRKRKVDEYFRMKLQWKTISAEQEKRFTLLKERRGLIDKDVMRTDRTHKFFAGDKNPNLQVLYDILMTYCMYNFDLGYVQGMSDILSPILVVMENEVDAFWCFAGAMERVCHNFEMDQNGMKVQLSQIHKLMQIQDPELCAYLEAHDSGNFYFCFRWILIVFKREFHFHEIQRLWEVIWTDRPCSNFHLIISLAILESEKSTLLENKFGFTEILKHINDISLSIPLEETLRKAEGIFLQLRDYKKLPISLKEILGLLPPAHVPASQSMENSMFMGSTSNSSSSLQQEAGVKVDTPTLMAGGAGSGASSVKGVTRSGSGSDLTKGTVGAACSANVARSIGMSARYGGGARQSNGGGAGGNAGATCGMDDVHKVFT</sequence>
<dbReference type="InterPro" id="IPR035969">
    <property type="entry name" value="Rab-GAP_TBC_sf"/>
</dbReference>
<keyword evidence="3" id="KW-0963">Cytoplasm</keyword>
<evidence type="ECO:0000256" key="8">
    <source>
        <dbReference type="ARBA" id="ARBA00067480"/>
    </source>
</evidence>
<dbReference type="Proteomes" id="UP001283361">
    <property type="component" value="Unassembled WGS sequence"/>
</dbReference>
<evidence type="ECO:0000259" key="11">
    <source>
        <dbReference type="PROSITE" id="PS50086"/>
    </source>
</evidence>
<dbReference type="GO" id="GO:0005737">
    <property type="term" value="C:cytoplasm"/>
    <property type="evidence" value="ECO:0007669"/>
    <property type="project" value="UniProtKB-SubCell"/>
</dbReference>
<dbReference type="FunFam" id="1.10.472.80:FF:000005">
    <property type="entry name" value="TBC1 domain family member 15"/>
    <property type="match status" value="1"/>
</dbReference>
<evidence type="ECO:0000313" key="12">
    <source>
        <dbReference type="EMBL" id="KAK3801679.1"/>
    </source>
</evidence>
<dbReference type="PROSITE" id="PS50086">
    <property type="entry name" value="TBC_RABGAP"/>
    <property type="match status" value="1"/>
</dbReference>
<dbReference type="Pfam" id="PF00566">
    <property type="entry name" value="RabGAP-TBC"/>
    <property type="match status" value="1"/>
</dbReference>
<comment type="subunit">
    <text evidence="7">Interacts with non-phosphorylated form of RAB8A; phosphorylation of RAB8A at 'Thr-72' disrupts this interaction. Interacts with ARMC12.</text>
</comment>
<dbReference type="Gene3D" id="1.10.8.270">
    <property type="entry name" value="putative rabgap domain of human tbc1 domain family member 14 like domains"/>
    <property type="match status" value="1"/>
</dbReference>
<comment type="function">
    <text evidence="6">Acts as a GTPase activating protein for RAB7A. Does not act on RAB4, RAB5 or RAB6.</text>
</comment>
<comment type="subcellular location">
    <subcellularLocation>
        <location evidence="1">Cytoplasm</location>
    </subcellularLocation>
</comment>
<dbReference type="SMART" id="SM00164">
    <property type="entry name" value="TBC"/>
    <property type="match status" value="1"/>
</dbReference>
<evidence type="ECO:0000256" key="9">
    <source>
        <dbReference type="ARBA" id="ARBA00082539"/>
    </source>
</evidence>
<feature type="region of interest" description="Disordered" evidence="10">
    <location>
        <begin position="636"/>
        <end position="658"/>
    </location>
</feature>
<keyword evidence="13" id="KW-1185">Reference proteome</keyword>
<evidence type="ECO:0000256" key="3">
    <source>
        <dbReference type="ARBA" id="ARBA00022490"/>
    </source>
</evidence>
<protein>
    <recommendedName>
        <fullName evidence="8">TBC1 domain family member 15</fullName>
    </recommendedName>
    <alternativeName>
        <fullName evidence="9">GTPase-activating protein RAB7</fullName>
    </alternativeName>
</protein>
<proteinExistence type="predicted"/>
<keyword evidence="5" id="KW-0007">Acetylation</keyword>
<gene>
    <name evidence="12" type="ORF">RRG08_033865</name>
</gene>
<evidence type="ECO:0000256" key="7">
    <source>
        <dbReference type="ARBA" id="ARBA00065268"/>
    </source>
</evidence>
<evidence type="ECO:0000313" key="13">
    <source>
        <dbReference type="Proteomes" id="UP001283361"/>
    </source>
</evidence>
<keyword evidence="4" id="KW-0597">Phosphoprotein</keyword>
<dbReference type="PANTHER" id="PTHR22957:SF645">
    <property type="entry name" value="LD27216P"/>
    <property type="match status" value="1"/>
</dbReference>
<dbReference type="AlphaFoldDB" id="A0AAE1B925"/>
<reference evidence="12" key="1">
    <citation type="journal article" date="2023" name="G3 (Bethesda)">
        <title>A reference genome for the long-term kleptoplast-retaining sea slug Elysia crispata morphotype clarki.</title>
        <authorList>
            <person name="Eastman K.E."/>
            <person name="Pendleton A.L."/>
            <person name="Shaikh M.A."/>
            <person name="Suttiyut T."/>
            <person name="Ogas R."/>
            <person name="Tomko P."/>
            <person name="Gavelis G."/>
            <person name="Widhalm J.R."/>
            <person name="Wisecaver J.H."/>
        </authorList>
    </citation>
    <scope>NUCLEOTIDE SEQUENCE</scope>
    <source>
        <strain evidence="12">ECLA1</strain>
    </source>
</reference>
<accession>A0AAE1B925</accession>
<dbReference type="Gene3D" id="2.30.29.230">
    <property type="match status" value="1"/>
</dbReference>
<dbReference type="InterPro" id="IPR021935">
    <property type="entry name" value="SGSM1/2_RBD"/>
</dbReference>
<keyword evidence="2" id="KW-0343">GTPase activation</keyword>
<organism evidence="12 13">
    <name type="scientific">Elysia crispata</name>
    <name type="common">lettuce slug</name>
    <dbReference type="NCBI Taxonomy" id="231223"/>
    <lineage>
        <taxon>Eukaryota</taxon>
        <taxon>Metazoa</taxon>
        <taxon>Spiralia</taxon>
        <taxon>Lophotrochozoa</taxon>
        <taxon>Mollusca</taxon>
        <taxon>Gastropoda</taxon>
        <taxon>Heterobranchia</taxon>
        <taxon>Euthyneura</taxon>
        <taxon>Panpulmonata</taxon>
        <taxon>Sacoglossa</taxon>
        <taxon>Placobranchoidea</taxon>
        <taxon>Plakobranchidae</taxon>
        <taxon>Elysia</taxon>
    </lineage>
</organism>
<evidence type="ECO:0000256" key="2">
    <source>
        <dbReference type="ARBA" id="ARBA00022468"/>
    </source>
</evidence>
<dbReference type="EMBL" id="JAWDGP010000286">
    <property type="protein sequence ID" value="KAK3801679.1"/>
    <property type="molecule type" value="Genomic_DNA"/>
</dbReference>
<dbReference type="FunFam" id="1.10.8.270:FF:000005">
    <property type="entry name" value="TBC1 domain family member 15"/>
    <property type="match status" value="1"/>
</dbReference>